<organism evidence="2 3">
    <name type="scientific">Tetragenococcus halophilus (strain DSM 20338 / JCM 20259 / NCIMB 9735 / NBRC 12172)</name>
    <name type="common">Pediococcus halophilus</name>
    <dbReference type="NCBI Taxonomy" id="945021"/>
    <lineage>
        <taxon>Bacteria</taxon>
        <taxon>Bacillati</taxon>
        <taxon>Bacillota</taxon>
        <taxon>Bacilli</taxon>
        <taxon>Lactobacillales</taxon>
        <taxon>Enterococcaceae</taxon>
        <taxon>Tetragenococcus</taxon>
    </lineage>
</organism>
<dbReference type="Pfam" id="PF00583">
    <property type="entry name" value="Acetyltransf_1"/>
    <property type="match status" value="1"/>
</dbReference>
<dbReference type="InterPro" id="IPR000182">
    <property type="entry name" value="GNAT_dom"/>
</dbReference>
<sequence length="160" mass="18835">MKLIEYTAKYKDYLNNYYLADDTFSKSPQESLLQTHRGSELHRILALNHDDLVTFFVLDEGRDKYDYTDRTDSILLRSFSTDSRYARKGFALQALKELPAFVQEKFPHIKTIILGVNQENTKAIQLYKKGGFYDTGRKYSGRKGWQLIFELPIYQYYSTN</sequence>
<evidence type="ECO:0000259" key="1">
    <source>
        <dbReference type="PROSITE" id="PS51186"/>
    </source>
</evidence>
<dbReference type="AlphaFoldDB" id="A0AAN1SG47"/>
<dbReference type="EMBL" id="AP012046">
    <property type="protein sequence ID" value="BAK94345.1"/>
    <property type="molecule type" value="Genomic_DNA"/>
</dbReference>
<dbReference type="GO" id="GO:0016747">
    <property type="term" value="F:acyltransferase activity, transferring groups other than amino-acyl groups"/>
    <property type="evidence" value="ECO:0007669"/>
    <property type="project" value="InterPro"/>
</dbReference>
<dbReference type="SUPFAM" id="SSF55729">
    <property type="entry name" value="Acyl-CoA N-acyltransferases (Nat)"/>
    <property type="match status" value="1"/>
</dbReference>
<feature type="domain" description="N-acetyltransferase" evidence="1">
    <location>
        <begin position="1"/>
        <end position="154"/>
    </location>
</feature>
<name>A0AAN1SG47_TETHN</name>
<evidence type="ECO:0000313" key="3">
    <source>
        <dbReference type="Proteomes" id="UP000002663"/>
    </source>
</evidence>
<dbReference type="Proteomes" id="UP000002663">
    <property type="component" value="Chromosome"/>
</dbReference>
<dbReference type="KEGG" id="thl:TEH_10180"/>
<proteinExistence type="predicted"/>
<dbReference type="RefSeq" id="WP_014124405.1">
    <property type="nucleotide sequence ID" value="NC_016052.1"/>
</dbReference>
<dbReference type="Gene3D" id="3.40.630.30">
    <property type="match status" value="1"/>
</dbReference>
<dbReference type="PROSITE" id="PS51186">
    <property type="entry name" value="GNAT"/>
    <property type="match status" value="1"/>
</dbReference>
<dbReference type="InterPro" id="IPR016181">
    <property type="entry name" value="Acyl_CoA_acyltransferase"/>
</dbReference>
<evidence type="ECO:0000313" key="2">
    <source>
        <dbReference type="EMBL" id="BAK94345.1"/>
    </source>
</evidence>
<protein>
    <recommendedName>
        <fullName evidence="1">N-acetyltransferase domain-containing protein</fullName>
    </recommendedName>
</protein>
<gene>
    <name evidence="2" type="ordered locus">TEH_10180</name>
</gene>
<accession>A0AAN1SG47</accession>
<dbReference type="GeneID" id="64053660"/>
<reference evidence="2 3" key="1">
    <citation type="submission" date="2011-01" db="EMBL/GenBank/DDBJ databases">
        <title>Whole genome sequence of Tetragenococcus halophilus NBRC 12172.</title>
        <authorList>
            <person name="Nakazawa H."/>
            <person name="Omata S."/>
            <person name="Koga C."/>
            <person name="Watanabe Y."/>
            <person name="Katano Y."/>
            <person name="Ito N."/>
            <person name="Tsukatani N."/>
            <person name="Ankai A."/>
            <person name="Oguchi A."/>
            <person name="Fukui S."/>
            <person name="Yashiro I."/>
            <person name="Kamata S."/>
            <person name="Hashimoto Y."/>
            <person name="Yamazaki J."/>
            <person name="Taguchi H."/>
            <person name="Tanaka A."/>
            <person name="Koyama T."/>
            <person name="Ichige A."/>
            <person name="Hanya Y."/>
            <person name="Tanikawa S."/>
            <person name="Yamazaki S."/>
            <person name="Fujita N."/>
        </authorList>
    </citation>
    <scope>NUCLEOTIDE SEQUENCE [LARGE SCALE GENOMIC DNA]</scope>
    <source>
        <strain evidence="3">DSM 20338 / JCM 20259 / NCIMB 9735 / NBRC 12172</strain>
    </source>
</reference>